<keyword evidence="1" id="KW-1185">Reference proteome</keyword>
<dbReference type="RefSeq" id="XP_073763946.1">
    <property type="nucleotide sequence ID" value="XM_073907845.1"/>
</dbReference>
<evidence type="ECO:0000313" key="2">
    <source>
        <dbReference type="RefSeq" id="XP_073763946.1"/>
    </source>
</evidence>
<gene>
    <name evidence="2" type="primary">LOC141375242</name>
</gene>
<evidence type="ECO:0000313" key="1">
    <source>
        <dbReference type="Proteomes" id="UP000000437"/>
    </source>
</evidence>
<dbReference type="Proteomes" id="UP000000437">
    <property type="component" value="Chromosome 1"/>
</dbReference>
<accession>A0AC58G2I4</accession>
<sequence>MSVRMAAPLTLVLLLMIHRVDGTFGFSVSYGSPHICALRDSTVTMSCTYRYPFLHFVSKAFWTKTQLQGMYGEYPDLSEDPEYSQRLQYLGDKQQNCDLRLSHVTKNDEHEYYFTLTTNIAEWIGTPGVRLFVTDLQLESPERVKEGDSVRLTCNSRCNLTDTPTFIWYRNSETLTKGSVQNDLVYSSISRRDAGYYSCGVQGHNYTSPAVYLDVRYSPGIPVISIRGSAVMMEGDSVTLSCSSDSNPPAEIKWYKGKKYIERGKTFKISKISFDGSGKYKCGARNVHGEKYSDPVILNVQYSPKSVSVSISGSAVIMSGDSVTLSCSSDSNPPAEINWFKGETLVGSRRIFSISNISSDDNGEYKCRARNDHGEKYSDPVTLDVPFHRSTITSVITATSGGLFIIIIIITTILFVIRRKRMNRRSSPNIYENDGVSANTYAGLDLQSRSSDLYNTLTTVHPSPAVHQASSSEYENLPVN</sequence>
<reference evidence="2" key="1">
    <citation type="submission" date="2025-08" db="UniProtKB">
        <authorList>
            <consortium name="RefSeq"/>
        </authorList>
    </citation>
    <scope>IDENTIFICATION</scope>
    <source>
        <strain evidence="2">Tuebingen</strain>
        <tissue evidence="2">Fibroblasts and whole tissue</tissue>
    </source>
</reference>
<name>A0AC58G2I4_DANRE</name>
<organism evidence="1 2">
    <name type="scientific">Danio rerio</name>
    <name type="common">Zebrafish</name>
    <name type="synonym">Brachydanio rerio</name>
    <dbReference type="NCBI Taxonomy" id="7955"/>
    <lineage>
        <taxon>Eukaryota</taxon>
        <taxon>Metazoa</taxon>
        <taxon>Chordata</taxon>
        <taxon>Craniata</taxon>
        <taxon>Vertebrata</taxon>
        <taxon>Euteleostomi</taxon>
        <taxon>Actinopterygii</taxon>
        <taxon>Neopterygii</taxon>
        <taxon>Teleostei</taxon>
        <taxon>Ostariophysi</taxon>
        <taxon>Cypriniformes</taxon>
        <taxon>Danionidae</taxon>
        <taxon>Danioninae</taxon>
        <taxon>Danio</taxon>
    </lineage>
</organism>
<proteinExistence type="predicted"/>
<protein>
    <submittedName>
        <fullName evidence="2">B-cell receptor CD22-like isoform X1</fullName>
    </submittedName>
</protein>